<dbReference type="FunFam" id="3.40.50.720:FF:000084">
    <property type="entry name" value="Short-chain dehydrogenase reductase"/>
    <property type="match status" value="1"/>
</dbReference>
<dbReference type="AlphaFoldDB" id="A0A1H8UHP9"/>
<evidence type="ECO:0000256" key="2">
    <source>
        <dbReference type="ARBA" id="ARBA00023002"/>
    </source>
</evidence>
<dbReference type="PANTHER" id="PTHR42760">
    <property type="entry name" value="SHORT-CHAIN DEHYDROGENASES/REDUCTASES FAMILY MEMBER"/>
    <property type="match status" value="1"/>
</dbReference>
<sequence length="256" mass="26437">MLMDDGLAGKRVLVTGGSRGLGAAAVRRFAESGATVLAVARNAPAEPVPATFIPGDLGTPAGAAALARRVLDEVGGIDVLVDNAAAATGPAATLDRTDEAWLADLDANLLSAVRLDRELVPGMVERGTGVVVHVSSIASRLPQNQEASYAAAKAALNAYSRTLAAEVGPHGVRVVCVLPGFIATQGALSHLRQFADRQGITLEEQTRQVVEHLNVPMGRPGDPEDAAELIAFLASARAKWLTGAQFRVDGGIIPTT</sequence>
<dbReference type="GO" id="GO:0016616">
    <property type="term" value="F:oxidoreductase activity, acting on the CH-OH group of donors, NAD or NADP as acceptor"/>
    <property type="evidence" value="ECO:0007669"/>
    <property type="project" value="TreeGrafter"/>
</dbReference>
<gene>
    <name evidence="3" type="ORF">SAMN04489732_103267</name>
</gene>
<evidence type="ECO:0000256" key="1">
    <source>
        <dbReference type="ARBA" id="ARBA00006484"/>
    </source>
</evidence>
<dbReference type="Proteomes" id="UP000198582">
    <property type="component" value="Unassembled WGS sequence"/>
</dbReference>
<keyword evidence="2" id="KW-0560">Oxidoreductase</keyword>
<dbReference type="EMBL" id="FOEF01000003">
    <property type="protein sequence ID" value="SEP02414.1"/>
    <property type="molecule type" value="Genomic_DNA"/>
</dbReference>
<dbReference type="SUPFAM" id="SSF51735">
    <property type="entry name" value="NAD(P)-binding Rossmann-fold domains"/>
    <property type="match status" value="1"/>
</dbReference>
<accession>A0A1H8UHP9</accession>
<reference evidence="4" key="1">
    <citation type="submission" date="2016-10" db="EMBL/GenBank/DDBJ databases">
        <authorList>
            <person name="Varghese N."/>
            <person name="Submissions S."/>
        </authorList>
    </citation>
    <scope>NUCLEOTIDE SEQUENCE [LARGE SCALE GENOMIC DNA]</scope>
    <source>
        <strain evidence="4">DSM 44993</strain>
    </source>
</reference>
<dbReference type="STRING" id="394193.SAMN04489732_103267"/>
<dbReference type="InterPro" id="IPR020904">
    <property type="entry name" value="Sc_DH/Rdtase_CS"/>
</dbReference>
<evidence type="ECO:0000313" key="3">
    <source>
        <dbReference type="EMBL" id="SEP02414.1"/>
    </source>
</evidence>
<dbReference type="InterPro" id="IPR036291">
    <property type="entry name" value="NAD(P)-bd_dom_sf"/>
</dbReference>
<dbReference type="PROSITE" id="PS00061">
    <property type="entry name" value="ADH_SHORT"/>
    <property type="match status" value="1"/>
</dbReference>
<keyword evidence="4" id="KW-1185">Reference proteome</keyword>
<dbReference type="PANTHER" id="PTHR42760:SF133">
    <property type="entry name" value="3-OXOACYL-[ACYL-CARRIER-PROTEIN] REDUCTASE"/>
    <property type="match status" value="1"/>
</dbReference>
<dbReference type="NCBIfam" id="NF005095">
    <property type="entry name" value="PRK06523.1"/>
    <property type="match status" value="1"/>
</dbReference>
<evidence type="ECO:0000313" key="4">
    <source>
        <dbReference type="Proteomes" id="UP000198582"/>
    </source>
</evidence>
<organism evidence="3 4">
    <name type="scientific">Amycolatopsis saalfeldensis</name>
    <dbReference type="NCBI Taxonomy" id="394193"/>
    <lineage>
        <taxon>Bacteria</taxon>
        <taxon>Bacillati</taxon>
        <taxon>Actinomycetota</taxon>
        <taxon>Actinomycetes</taxon>
        <taxon>Pseudonocardiales</taxon>
        <taxon>Pseudonocardiaceae</taxon>
        <taxon>Amycolatopsis</taxon>
    </lineage>
</organism>
<protein>
    <submittedName>
        <fullName evidence="3">NAD(P)-dependent dehydrogenase, short-chain alcohol dehydrogenase family</fullName>
    </submittedName>
</protein>
<dbReference type="InterPro" id="IPR002347">
    <property type="entry name" value="SDR_fam"/>
</dbReference>
<dbReference type="PRINTS" id="PR00081">
    <property type="entry name" value="GDHRDH"/>
</dbReference>
<comment type="similarity">
    <text evidence="1">Belongs to the short-chain dehydrogenases/reductases (SDR) family.</text>
</comment>
<dbReference type="PRINTS" id="PR00080">
    <property type="entry name" value="SDRFAMILY"/>
</dbReference>
<name>A0A1H8UHP9_9PSEU</name>
<proteinExistence type="inferred from homology"/>
<dbReference type="Gene3D" id="3.40.50.720">
    <property type="entry name" value="NAD(P)-binding Rossmann-like Domain"/>
    <property type="match status" value="1"/>
</dbReference>
<dbReference type="Pfam" id="PF13561">
    <property type="entry name" value="adh_short_C2"/>
    <property type="match status" value="1"/>
</dbReference>